<proteinExistence type="predicted"/>
<dbReference type="InterPro" id="IPR027417">
    <property type="entry name" value="P-loop_NTPase"/>
</dbReference>
<dbReference type="PATRIC" id="fig|1048808.3.peg.1049"/>
<dbReference type="Pfam" id="PF11130">
    <property type="entry name" value="TraC_F_IV"/>
    <property type="match status" value="1"/>
</dbReference>
<dbReference type="InterPro" id="IPR014117">
    <property type="entry name" value="TraC-F-type"/>
</dbReference>
<dbReference type="Gene3D" id="3.40.50.300">
    <property type="entry name" value="P-loop containing nucleotide triphosphate hydrolases"/>
    <property type="match status" value="1"/>
</dbReference>
<dbReference type="PANTHER" id="PTHR38467">
    <property type="match status" value="1"/>
</dbReference>
<dbReference type="PANTHER" id="PTHR38467:SF1">
    <property type="entry name" value="CONJUGATIVE TRANSFER: ASSEMBLY"/>
    <property type="match status" value="1"/>
</dbReference>
<evidence type="ECO:0000313" key="2">
    <source>
        <dbReference type="EMBL" id="EGV51940.1"/>
    </source>
</evidence>
<dbReference type="InterPro" id="IPR043964">
    <property type="entry name" value="P-loop_TraG"/>
</dbReference>
<dbReference type="RefSeq" id="WP_005960074.1">
    <property type="nucleotide sequence ID" value="NZ_AFOC01000021.1"/>
</dbReference>
<organism evidence="2 3">
    <name type="scientific">endosymbiont of Riftia pachyptila</name>
    <name type="common">vent Ph05</name>
    <dbReference type="NCBI Taxonomy" id="1048808"/>
    <lineage>
        <taxon>Bacteria</taxon>
        <taxon>Pseudomonadati</taxon>
        <taxon>Pseudomonadota</taxon>
        <taxon>Gammaproteobacteria</taxon>
        <taxon>sulfur-oxidizing symbionts</taxon>
    </lineage>
</organism>
<dbReference type="Proteomes" id="UP000004491">
    <property type="component" value="Unassembled WGS sequence"/>
</dbReference>
<protein>
    <submittedName>
        <fullName evidence="2">IncF plasmid conjugative transfer pilus assembly protein TraC</fullName>
    </submittedName>
</protein>
<dbReference type="Pfam" id="PF19044">
    <property type="entry name" value="P-loop_TraG"/>
    <property type="match status" value="2"/>
</dbReference>
<accession>G2DBS7</accession>
<dbReference type="AlphaFoldDB" id="G2DBS7"/>
<evidence type="ECO:0000313" key="3">
    <source>
        <dbReference type="Proteomes" id="UP000004491"/>
    </source>
</evidence>
<keyword evidence="3" id="KW-1185">Reference proteome</keyword>
<gene>
    <name evidence="2" type="primary">traC</name>
    <name evidence="2" type="ORF">Rifp1Sym_au00200</name>
</gene>
<feature type="domain" description="TraG P-loop" evidence="1">
    <location>
        <begin position="617"/>
        <end position="836"/>
    </location>
</feature>
<dbReference type="SUPFAM" id="SSF52540">
    <property type="entry name" value="P-loop containing nucleoside triphosphate hydrolases"/>
    <property type="match status" value="1"/>
</dbReference>
<feature type="domain" description="TraG P-loop" evidence="1">
    <location>
        <begin position="469"/>
        <end position="545"/>
    </location>
</feature>
<dbReference type="CDD" id="cd01127">
    <property type="entry name" value="TrwB_TraG_TraD_VirD4"/>
    <property type="match status" value="1"/>
</dbReference>
<dbReference type="InterPro" id="IPR053155">
    <property type="entry name" value="F-pilin_assembly_TraC"/>
</dbReference>
<dbReference type="NCBIfam" id="TIGR02746">
    <property type="entry name" value="TraC-F-type"/>
    <property type="match status" value="1"/>
</dbReference>
<dbReference type="InterPro" id="IPR025955">
    <property type="entry name" value="TraC/Conjuga_ATPase"/>
</dbReference>
<sequence>MISLTDVKQIVTHEIRRWFQEEPPAAVYAAGGLPPSIRRLRALTDSHRLATLLPYERFDPETHLFFNEDSVGFMLEATPAVGLGENQLKVLSGLFTQGLKPGTSVQILLYASPDILPLLEHWAAARQGDSGEGTVFRFLAGKRVDYLRRGNWRSLLSDQPMLVRDFRLFITVVRPLSKGAGSRTENDWLARTHEAIRGILSSAGLPSRPVDADTFINLLDTILNPARDRRAPLHWEDDRLLKEQVVDGDTLLLAGRDGLGLGHGDHVVEVRPYSVRQYPQSWAGWGMSDLIGDLFSNTLRLPCPFLYTLTVHMPDQVSAAHGAKMKAARATQMADSAMGRFLPAWRERKQDWDFVTRLVEDGHKLLQAHSQLVLFAPQDEGDYAEQRLNALFESRGWTLQKDRFTALHAFLSGLPLMPGPGFVEEMRILGRLRTFLTWSCINTAPVIAEWKGTGTPLLMLLGRRGQIMHIDPFDNKKGNFNVAVAAASGAGKSFFTQEMVTSLLGTGGRVWVIDSGRSYERLCHLVGGTYLEFSEGTRINLNPFTGIRDIAEETPMLKAVLAQMAAPKDGLNSLQMAFLEEAIKATWDAHGNQATISQVADCLLGNEEESARRVGRMLYPYTRDGSYGRYFDGASNIDLDNPFVVLELGELDARPDLQTVVLLLLMMRITEAMYLGDRNQRKLCIIDEAWRLMGQGNAGQFIEQGYRTARKFGGAFMTITQGIDDYFKSGTSKAALDNADWVFLLRQKPESIKAAENSDRIMMDEALRRLLTSVDTQQGKYSEIAVMGPGGTTVGRLVVDPFAEKLYSTRAEEYAAIEAMQRQGLSLVAAIERLVETGGSR</sequence>
<dbReference type="Gene3D" id="1.10.8.730">
    <property type="match status" value="1"/>
</dbReference>
<name>G2DBS7_9GAMM</name>
<dbReference type="EMBL" id="AFOC01000021">
    <property type="protein sequence ID" value="EGV51940.1"/>
    <property type="molecule type" value="Genomic_DNA"/>
</dbReference>
<reference evidence="2" key="1">
    <citation type="journal article" date="2011" name="ISME J.">
        <title>The endosymbionts of the deep-sea tubeworms Riftia pachyptila and Tevnia jerichonana share an identical physiology as revealed by proteogenomic analyses.</title>
        <authorList>
            <person name="Gardebrecht A."/>
            <person name="Markert S."/>
            <person name="Felbeck H."/>
            <person name="Thuermer A."/>
            <person name="Albrecht D."/>
            <person name="Wollherr A."/>
            <person name="Kabisch J."/>
            <person name="Lehmann R."/>
            <person name="Daniel R."/>
            <person name="Liesegang H."/>
            <person name="Hecker M."/>
            <person name="Sievert S.M."/>
            <person name="Schweder T."/>
        </authorList>
    </citation>
    <scope>NUCLEOTIDE SEQUENCE [LARGE SCALE GENOMIC DNA]</scope>
</reference>
<evidence type="ECO:0000259" key="1">
    <source>
        <dbReference type="Pfam" id="PF19044"/>
    </source>
</evidence>
<comment type="caution">
    <text evidence="2">The sequence shown here is derived from an EMBL/GenBank/DDBJ whole genome shotgun (WGS) entry which is preliminary data.</text>
</comment>